<comment type="caution">
    <text evidence="1">The sequence shown here is derived from an EMBL/GenBank/DDBJ whole genome shotgun (WGS) entry which is preliminary data.</text>
</comment>
<accession>A0A919NMK7</accession>
<name>A0A919NMK7_9ACTN</name>
<sequence length="81" mass="9211">MPHGTGAGCSGTIVRVEAWPEVDEHIVQHRIIPGLQVIRSARGCGIPPALEEFAERYRWLRENQPDDFTVSHESYWTGFYS</sequence>
<reference evidence="1" key="1">
    <citation type="submission" date="2021-01" db="EMBL/GenBank/DDBJ databases">
        <title>Whole genome shotgun sequence of Actinoplanes tereljensis NBRC 105297.</title>
        <authorList>
            <person name="Komaki H."/>
            <person name="Tamura T."/>
        </authorList>
    </citation>
    <scope>NUCLEOTIDE SEQUENCE</scope>
    <source>
        <strain evidence="1">NBRC 105297</strain>
    </source>
</reference>
<dbReference type="EMBL" id="BOMY01000023">
    <property type="protein sequence ID" value="GIF20895.1"/>
    <property type="molecule type" value="Genomic_DNA"/>
</dbReference>
<gene>
    <name evidence="1" type="ORF">Ate02nite_36250</name>
</gene>
<protein>
    <submittedName>
        <fullName evidence="1">Uncharacterized protein</fullName>
    </submittedName>
</protein>
<evidence type="ECO:0000313" key="2">
    <source>
        <dbReference type="Proteomes" id="UP000623608"/>
    </source>
</evidence>
<keyword evidence="2" id="KW-1185">Reference proteome</keyword>
<organism evidence="1 2">
    <name type="scientific">Paractinoplanes tereljensis</name>
    <dbReference type="NCBI Taxonomy" id="571912"/>
    <lineage>
        <taxon>Bacteria</taxon>
        <taxon>Bacillati</taxon>
        <taxon>Actinomycetota</taxon>
        <taxon>Actinomycetes</taxon>
        <taxon>Micromonosporales</taxon>
        <taxon>Micromonosporaceae</taxon>
        <taxon>Paractinoplanes</taxon>
    </lineage>
</organism>
<dbReference type="AlphaFoldDB" id="A0A919NMK7"/>
<proteinExistence type="predicted"/>
<dbReference type="Proteomes" id="UP000623608">
    <property type="component" value="Unassembled WGS sequence"/>
</dbReference>
<evidence type="ECO:0000313" key="1">
    <source>
        <dbReference type="EMBL" id="GIF20895.1"/>
    </source>
</evidence>